<evidence type="ECO:0008006" key="3">
    <source>
        <dbReference type="Google" id="ProtNLM"/>
    </source>
</evidence>
<protein>
    <recommendedName>
        <fullName evidence="3">Lipoprotein</fullName>
    </recommendedName>
</protein>
<dbReference type="EMBL" id="JAIRAU010000035">
    <property type="protein sequence ID" value="MBZ5712817.1"/>
    <property type="molecule type" value="Genomic_DNA"/>
</dbReference>
<accession>A0ABS7TXE4</accession>
<gene>
    <name evidence="1" type="ORF">K7C98_26540</name>
</gene>
<comment type="caution">
    <text evidence="1">The sequence shown here is derived from an EMBL/GenBank/DDBJ whole genome shotgun (WGS) entry which is preliminary data.</text>
</comment>
<evidence type="ECO:0000313" key="1">
    <source>
        <dbReference type="EMBL" id="MBZ5712817.1"/>
    </source>
</evidence>
<dbReference type="PROSITE" id="PS51257">
    <property type="entry name" value="PROKAR_LIPOPROTEIN"/>
    <property type="match status" value="1"/>
</dbReference>
<sequence>MRRALSLLVAAATLLTACTAVGPRSLRYGRGTYNAAIQQTNSEQLLLNLVRLRYRDAPLFLEVTSISSSLSVELGAGLGGTIAPGGNSSVAPGTAVTYIDRPTITYAPLQGSRFGKQFLSPVELGDILLLYHAGWAIDRIFKVFVQRLGPMQNAPRASGPTPLEAPEFQAFFTATELLRSLWADGLVDLSYLPSVAGNALSLTLVSRTDSTERIARLCALFGLPGPASTITLTDAPRPGEPNAVLLVPRSLLGGMYYVSHGVEVPGEDYAIGRVPITRDKDGELFDWARLTRALMRVHYGRREPAGAYVSVYYRGLWFWIADNDLDSKSTFSFITQVLEMQSGELKGAGPVLTLPVAAQ</sequence>
<keyword evidence="2" id="KW-1185">Reference proteome</keyword>
<evidence type="ECO:0000313" key="2">
    <source>
        <dbReference type="Proteomes" id="UP001139031"/>
    </source>
</evidence>
<proteinExistence type="predicted"/>
<organism evidence="1 2">
    <name type="scientific">Nannocystis pusilla</name>
    <dbReference type="NCBI Taxonomy" id="889268"/>
    <lineage>
        <taxon>Bacteria</taxon>
        <taxon>Pseudomonadati</taxon>
        <taxon>Myxococcota</taxon>
        <taxon>Polyangia</taxon>
        <taxon>Nannocystales</taxon>
        <taxon>Nannocystaceae</taxon>
        <taxon>Nannocystis</taxon>
    </lineage>
</organism>
<dbReference type="Proteomes" id="UP001139031">
    <property type="component" value="Unassembled WGS sequence"/>
</dbReference>
<reference evidence="1" key="1">
    <citation type="submission" date="2021-08" db="EMBL/GenBank/DDBJ databases">
        <authorList>
            <person name="Stevens D.C."/>
        </authorList>
    </citation>
    <scope>NUCLEOTIDE SEQUENCE</scope>
    <source>
        <strain evidence="1">DSM 53165</strain>
    </source>
</reference>
<dbReference type="RefSeq" id="WP_224194571.1">
    <property type="nucleotide sequence ID" value="NZ_JAIRAU010000035.1"/>
</dbReference>
<name>A0ABS7TXE4_9BACT</name>